<keyword evidence="1" id="KW-1133">Transmembrane helix</keyword>
<gene>
    <name evidence="2" type="ORF">ACAT0790_LOCUS22942</name>
</gene>
<keyword evidence="1" id="KW-0812">Transmembrane</keyword>
<evidence type="ECO:0000256" key="1">
    <source>
        <dbReference type="SAM" id="Phobius"/>
    </source>
</evidence>
<proteinExistence type="predicted"/>
<accession>A0A7S1QEI8</accession>
<dbReference type="EMBL" id="HBGE01038010">
    <property type="protein sequence ID" value="CAD9132709.1"/>
    <property type="molecule type" value="Transcribed_RNA"/>
</dbReference>
<name>A0A7S1QEI8_ALECA</name>
<evidence type="ECO:0000313" key="2">
    <source>
        <dbReference type="EMBL" id="CAD9132709.1"/>
    </source>
</evidence>
<dbReference type="AlphaFoldDB" id="A0A7S1QEI8"/>
<keyword evidence="1" id="KW-0472">Membrane</keyword>
<protein>
    <submittedName>
        <fullName evidence="2">Uncharacterized protein</fullName>
    </submittedName>
</protein>
<organism evidence="2">
    <name type="scientific">Alexandrium catenella</name>
    <name type="common">Red tide dinoflagellate</name>
    <name type="synonym">Gonyaulax catenella</name>
    <dbReference type="NCBI Taxonomy" id="2925"/>
    <lineage>
        <taxon>Eukaryota</taxon>
        <taxon>Sar</taxon>
        <taxon>Alveolata</taxon>
        <taxon>Dinophyceae</taxon>
        <taxon>Gonyaulacales</taxon>
        <taxon>Pyrocystaceae</taxon>
        <taxon>Alexandrium</taxon>
    </lineage>
</organism>
<sequence length="433" mass="48158">MAPALCCSATLTSTCARELLLQTHCAAMSVRTMFYVWAWTLLPVTVLLVAIGCWGSSLSDFDGWKVHRICGPIWICAQTMYLASGLLHDVAFIRLAVVLGNVFISAWVIFGCAHWPHVWNSALAAVQVDQIFWCTLVCLVNAVPMLRQFKFDDSTKAFDVGKYEAWAETVWRERWRRSGVPRMDFKTIVEAGGFLELPAGARLLTREAVEVSESDSDSESPRDGEDREQDAFYYVVAGALHCRPARGSGIKDFRVQAGQFLDAFVLLAALGQTSVCCQAMFTGPTEAVVPSNSQNGPTIVIKWSSQAIDRIRFAHGTFAPQCLRNVVSSAVMESLFRARVADEFLDVYDSTKERHMQLAREPLAKSAAVLERSLWQQLKMSFVSPRDLWDPSGHQRTVNAVQTGSHELALHALLKDQRDELVALKRAARPSAR</sequence>
<feature type="transmembrane region" description="Helical" evidence="1">
    <location>
        <begin position="32"/>
        <end position="55"/>
    </location>
</feature>
<reference evidence="2" key="1">
    <citation type="submission" date="2021-01" db="EMBL/GenBank/DDBJ databases">
        <authorList>
            <person name="Corre E."/>
            <person name="Pelletier E."/>
            <person name="Niang G."/>
            <person name="Scheremetjew M."/>
            <person name="Finn R."/>
            <person name="Kale V."/>
            <person name="Holt S."/>
            <person name="Cochrane G."/>
            <person name="Meng A."/>
            <person name="Brown T."/>
            <person name="Cohen L."/>
        </authorList>
    </citation>
    <scope>NUCLEOTIDE SEQUENCE</scope>
    <source>
        <strain evidence="2">OF101</strain>
    </source>
</reference>
<feature type="transmembrane region" description="Helical" evidence="1">
    <location>
        <begin position="90"/>
        <end position="110"/>
    </location>
</feature>
<feature type="transmembrane region" description="Helical" evidence="1">
    <location>
        <begin position="130"/>
        <end position="146"/>
    </location>
</feature>